<dbReference type="SUPFAM" id="SSF53056">
    <property type="entry name" value="beta-carbonic anhydrase, cab"/>
    <property type="match status" value="1"/>
</dbReference>
<dbReference type="SMART" id="SM00947">
    <property type="entry name" value="Pro_CA"/>
    <property type="match status" value="1"/>
</dbReference>
<evidence type="ECO:0000313" key="7">
    <source>
        <dbReference type="Proteomes" id="UP001367030"/>
    </source>
</evidence>
<comment type="catalytic activity">
    <reaction evidence="5">
        <text>hydrogencarbonate + H(+) = CO2 + H2O</text>
        <dbReference type="Rhea" id="RHEA:10748"/>
        <dbReference type="ChEBI" id="CHEBI:15377"/>
        <dbReference type="ChEBI" id="CHEBI:15378"/>
        <dbReference type="ChEBI" id="CHEBI:16526"/>
        <dbReference type="ChEBI" id="CHEBI:17544"/>
        <dbReference type="EC" id="4.2.1.1"/>
    </reaction>
</comment>
<evidence type="ECO:0000256" key="3">
    <source>
        <dbReference type="ARBA" id="ARBA00022833"/>
    </source>
</evidence>
<sequence length="204" mass="22043">MAASHPHPFTAEESLERLKAGNERFVSGLARFPTVQKEVLADLAKGQHPHTTILGCSDSRVPPELVFDASFGELFVIRVAGNVLGPAILGTLQYAGLHLRTPLFVVMGHEGCGAVDAAIASKFHGVAQQSRIETLLEGIEPALDDLDSSQPHEALLHAAVEANVRYTVRALLGTWEVQARLAEGEMKLIGAVYELESGWVRFLD</sequence>
<keyword evidence="7" id="KW-1185">Reference proteome</keyword>
<evidence type="ECO:0000256" key="5">
    <source>
        <dbReference type="ARBA" id="ARBA00048348"/>
    </source>
</evidence>
<comment type="similarity">
    <text evidence="1">Belongs to the beta-class carbonic anhydrase family.</text>
</comment>
<dbReference type="Gene3D" id="3.40.1050.10">
    <property type="entry name" value="Carbonic anhydrase"/>
    <property type="match status" value="1"/>
</dbReference>
<keyword evidence="4" id="KW-0456">Lyase</keyword>
<keyword evidence="3" id="KW-0862">Zinc</keyword>
<protein>
    <recommendedName>
        <fullName evidence="2">carbonic anhydrase</fullName>
        <ecNumber evidence="2">4.2.1.1</ecNumber>
    </recommendedName>
</protein>
<evidence type="ECO:0000256" key="1">
    <source>
        <dbReference type="ARBA" id="ARBA00006217"/>
    </source>
</evidence>
<reference evidence="6 7" key="1">
    <citation type="submission" date="2024-03" db="EMBL/GenBank/DDBJ databases">
        <title>Novel species of the genus Variovorax.</title>
        <authorList>
            <person name="Liu Q."/>
            <person name="Xin Y.-H."/>
        </authorList>
    </citation>
    <scope>NUCLEOTIDE SEQUENCE [LARGE SCALE GENOMIC DNA]</scope>
    <source>
        <strain evidence="6 7">KACC 18901</strain>
    </source>
</reference>
<organism evidence="6 7">
    <name type="scientific">Variovorax robiniae</name>
    <dbReference type="NCBI Taxonomy" id="1836199"/>
    <lineage>
        <taxon>Bacteria</taxon>
        <taxon>Pseudomonadati</taxon>
        <taxon>Pseudomonadota</taxon>
        <taxon>Betaproteobacteria</taxon>
        <taxon>Burkholderiales</taxon>
        <taxon>Comamonadaceae</taxon>
        <taxon>Variovorax</taxon>
    </lineage>
</organism>
<comment type="caution">
    <text evidence="6">The sequence shown here is derived from an EMBL/GenBank/DDBJ whole genome shotgun (WGS) entry which is preliminary data.</text>
</comment>
<dbReference type="InterPro" id="IPR015892">
    <property type="entry name" value="Carbonic_anhydrase_CS"/>
</dbReference>
<dbReference type="InterPro" id="IPR036874">
    <property type="entry name" value="Carbonic_anhydrase_sf"/>
</dbReference>
<name>A0ABU8XKX6_9BURK</name>
<dbReference type="Pfam" id="PF00484">
    <property type="entry name" value="Pro_CA"/>
    <property type="match status" value="1"/>
</dbReference>
<dbReference type="PANTHER" id="PTHR11002:SF79">
    <property type="entry name" value="CARBONIC ANHYDRASE 2"/>
    <property type="match status" value="1"/>
</dbReference>
<dbReference type="PANTHER" id="PTHR11002">
    <property type="entry name" value="CARBONIC ANHYDRASE"/>
    <property type="match status" value="1"/>
</dbReference>
<dbReference type="EC" id="4.2.1.1" evidence="2"/>
<evidence type="ECO:0000256" key="4">
    <source>
        <dbReference type="ARBA" id="ARBA00023239"/>
    </source>
</evidence>
<dbReference type="InterPro" id="IPR001765">
    <property type="entry name" value="Carbonic_anhydrase"/>
</dbReference>
<evidence type="ECO:0000313" key="6">
    <source>
        <dbReference type="EMBL" id="MEJ8859745.1"/>
    </source>
</evidence>
<accession>A0ABU8XKX6</accession>
<dbReference type="RefSeq" id="WP_340339780.1">
    <property type="nucleotide sequence ID" value="NZ_JBBKZS010000036.1"/>
</dbReference>
<dbReference type="EMBL" id="JBBKZS010000036">
    <property type="protein sequence ID" value="MEJ8859745.1"/>
    <property type="molecule type" value="Genomic_DNA"/>
</dbReference>
<evidence type="ECO:0000256" key="2">
    <source>
        <dbReference type="ARBA" id="ARBA00012925"/>
    </source>
</evidence>
<dbReference type="PROSITE" id="PS00704">
    <property type="entry name" value="PROK_CO2_ANHYDRASE_1"/>
    <property type="match status" value="1"/>
</dbReference>
<dbReference type="Proteomes" id="UP001367030">
    <property type="component" value="Unassembled WGS sequence"/>
</dbReference>
<proteinExistence type="inferred from homology"/>
<gene>
    <name evidence="6" type="ORF">WKW79_34680</name>
</gene>